<protein>
    <submittedName>
        <fullName evidence="6">Methyltransferase domain protein</fullName>
    </submittedName>
</protein>
<dbReference type="GO" id="GO:0000179">
    <property type="term" value="F:rRNA (adenine-N6,N6-)-dimethyltransferase activity"/>
    <property type="evidence" value="ECO:0007669"/>
    <property type="project" value="InterPro"/>
</dbReference>
<evidence type="ECO:0000313" key="6">
    <source>
        <dbReference type="EMBL" id="GAT00814.1"/>
    </source>
</evidence>
<proteinExistence type="predicted"/>
<dbReference type="InterPro" id="IPR020598">
    <property type="entry name" value="rRNA_Ade_methylase_Trfase_N"/>
</dbReference>
<organism evidence="6 7">
    <name type="scientific">Mycolicibacterium fortuitum subsp. acetamidolyticum</name>
    <dbReference type="NCBI Taxonomy" id="144550"/>
    <lineage>
        <taxon>Bacteria</taxon>
        <taxon>Bacillati</taxon>
        <taxon>Actinomycetota</taxon>
        <taxon>Actinomycetes</taxon>
        <taxon>Mycobacteriales</taxon>
        <taxon>Mycobacteriaceae</taxon>
        <taxon>Mycolicibacterium</taxon>
    </lineage>
</organism>
<evidence type="ECO:0000256" key="1">
    <source>
        <dbReference type="ARBA" id="ARBA00022603"/>
    </source>
</evidence>
<evidence type="ECO:0000259" key="5">
    <source>
        <dbReference type="SMART" id="SM00650"/>
    </source>
</evidence>
<accession>A0A100WMJ7</accession>
<dbReference type="Proteomes" id="UP000069705">
    <property type="component" value="Unassembled WGS sequence"/>
</dbReference>
<evidence type="ECO:0000256" key="3">
    <source>
        <dbReference type="ARBA" id="ARBA00022691"/>
    </source>
</evidence>
<dbReference type="SMART" id="SM00650">
    <property type="entry name" value="rADc"/>
    <property type="match status" value="1"/>
</dbReference>
<evidence type="ECO:0000256" key="2">
    <source>
        <dbReference type="ARBA" id="ARBA00022679"/>
    </source>
</evidence>
<dbReference type="Pfam" id="PF08241">
    <property type="entry name" value="Methyltransf_11"/>
    <property type="match status" value="1"/>
</dbReference>
<dbReference type="SUPFAM" id="SSF53335">
    <property type="entry name" value="S-adenosyl-L-methionine-dependent methyltransferases"/>
    <property type="match status" value="1"/>
</dbReference>
<dbReference type="InterPro" id="IPR013216">
    <property type="entry name" value="Methyltransf_11"/>
</dbReference>
<dbReference type="EMBL" id="BCSZ01000009">
    <property type="protein sequence ID" value="GAT00814.1"/>
    <property type="molecule type" value="Genomic_DNA"/>
</dbReference>
<feature type="compositionally biased region" description="Basic and acidic residues" evidence="4">
    <location>
        <begin position="8"/>
        <end position="21"/>
    </location>
</feature>
<dbReference type="AlphaFoldDB" id="A0A100WMJ7"/>
<dbReference type="InterPro" id="IPR029063">
    <property type="entry name" value="SAM-dependent_MTases_sf"/>
</dbReference>
<keyword evidence="2 6" id="KW-0808">Transferase</keyword>
<keyword evidence="3" id="KW-0949">S-adenosyl-L-methionine</keyword>
<reference evidence="6 7" key="1">
    <citation type="journal article" date="2016" name="Genome Announc.">
        <title>Draft Genome Sequences of Five Rapidly Growing Mycobacterium Species, M. thermoresistibile, M. fortuitum subsp. acetamidolyticum, M. canariasense, M. brisbanense, and M. novocastrense.</title>
        <authorList>
            <person name="Katahira K."/>
            <person name="Ogura Y."/>
            <person name="Gotoh Y."/>
            <person name="Hayashi T."/>
        </authorList>
    </citation>
    <scope>NUCLEOTIDE SEQUENCE [LARGE SCALE GENOMIC DNA]</scope>
    <source>
        <strain evidence="6 7">JCM6368</strain>
    </source>
</reference>
<feature type="region of interest" description="Disordered" evidence="4">
    <location>
        <begin position="1"/>
        <end position="21"/>
    </location>
</feature>
<dbReference type="Gene3D" id="3.40.50.150">
    <property type="entry name" value="Vaccinia Virus protein VP39"/>
    <property type="match status" value="1"/>
</dbReference>
<reference evidence="7" key="2">
    <citation type="submission" date="2016-02" db="EMBL/GenBank/DDBJ databases">
        <title>Draft genome sequence of five rapidly growing Mycobacterium species.</title>
        <authorList>
            <person name="Katahira K."/>
            <person name="Gotou Y."/>
            <person name="Iida K."/>
            <person name="Ogura Y."/>
            <person name="Hayashi T."/>
        </authorList>
    </citation>
    <scope>NUCLEOTIDE SEQUENCE [LARGE SCALE GENOMIC DNA]</scope>
    <source>
        <strain evidence="7">JCM6368</strain>
    </source>
</reference>
<dbReference type="CDD" id="cd02440">
    <property type="entry name" value="AdoMet_MTases"/>
    <property type="match status" value="1"/>
</dbReference>
<dbReference type="PANTHER" id="PTHR43861">
    <property type="entry name" value="TRANS-ACONITATE 2-METHYLTRANSFERASE-RELATED"/>
    <property type="match status" value="1"/>
</dbReference>
<keyword evidence="1 6" id="KW-0489">Methyltransferase</keyword>
<name>A0A100WMJ7_MYCFO</name>
<evidence type="ECO:0000256" key="4">
    <source>
        <dbReference type="SAM" id="MobiDB-lite"/>
    </source>
</evidence>
<comment type="caution">
    <text evidence="6">The sequence shown here is derived from an EMBL/GenBank/DDBJ whole genome shotgun (WGS) entry which is preliminary data.</text>
</comment>
<feature type="domain" description="Ribosomal RNA adenine methylase transferase N-terminal" evidence="5">
    <location>
        <begin position="22"/>
        <end position="147"/>
    </location>
</feature>
<evidence type="ECO:0000313" key="7">
    <source>
        <dbReference type="Proteomes" id="UP000069705"/>
    </source>
</evidence>
<sequence length="201" mass="21437">MRAAEISGRSRADLTTKRGDESALRVIAHAPGHPGDGHPGRQHLGDDVLEVGPGPGLTTELLRLDVGHLTAVELDADLAADLATRLAGTNVEVINGDATELPFDDQQFTAVVSCNMLHHIPTVDLQNRMFAEGARVLRAGGLFVATDCVASDELAAFHREDTYNPIDPATLHRRLTAAGFTTIDIRTYDGGWAVHAHLPVG</sequence>
<gene>
    <name evidence="6" type="ORF">RMCFA_0928</name>
</gene>